<evidence type="ECO:0008006" key="3">
    <source>
        <dbReference type="Google" id="ProtNLM"/>
    </source>
</evidence>
<evidence type="ECO:0000313" key="1">
    <source>
        <dbReference type="EMBL" id="OGY93094.1"/>
    </source>
</evidence>
<dbReference type="PANTHER" id="PTHR39189:SF1">
    <property type="entry name" value="UPF0173 METAL-DEPENDENT HYDROLASE YTKL"/>
    <property type="match status" value="1"/>
</dbReference>
<comment type="caution">
    <text evidence="1">The sequence shown here is derived from an EMBL/GenBank/DDBJ whole genome shotgun (WGS) entry which is preliminary data.</text>
</comment>
<proteinExistence type="predicted"/>
<dbReference type="Gene3D" id="3.60.15.10">
    <property type="entry name" value="Ribonuclease Z/Hydroxyacylglutathione hydrolase-like"/>
    <property type="match status" value="1"/>
</dbReference>
<evidence type="ECO:0000313" key="2">
    <source>
        <dbReference type="Proteomes" id="UP000177349"/>
    </source>
</evidence>
<reference evidence="1 2" key="1">
    <citation type="journal article" date="2016" name="Nat. Commun.">
        <title>Thousands of microbial genomes shed light on interconnected biogeochemical processes in an aquifer system.</title>
        <authorList>
            <person name="Anantharaman K."/>
            <person name="Brown C.T."/>
            <person name="Hug L.A."/>
            <person name="Sharon I."/>
            <person name="Castelle C.J."/>
            <person name="Probst A.J."/>
            <person name="Thomas B.C."/>
            <person name="Singh A."/>
            <person name="Wilkins M.J."/>
            <person name="Karaoz U."/>
            <person name="Brodie E.L."/>
            <person name="Williams K.H."/>
            <person name="Hubbard S.S."/>
            <person name="Banfield J.F."/>
        </authorList>
    </citation>
    <scope>NUCLEOTIDE SEQUENCE [LARGE SCALE GENOMIC DNA]</scope>
</reference>
<accession>A0A1G2BVA9</accession>
<dbReference type="Proteomes" id="UP000177349">
    <property type="component" value="Unassembled WGS sequence"/>
</dbReference>
<dbReference type="EMBL" id="MHKN01000001">
    <property type="protein sequence ID" value="OGY93094.1"/>
    <property type="molecule type" value="Genomic_DNA"/>
</dbReference>
<dbReference type="SUPFAM" id="SSF56281">
    <property type="entry name" value="Metallo-hydrolase/oxidoreductase"/>
    <property type="match status" value="1"/>
</dbReference>
<name>A0A1G2BVA9_9BACT</name>
<sequence>MQISWFGYSAFRIQSEGTTLITDPVDQASKFKINKQGANIVVASHEDGDPGNAVSGTPFIISGPGEYEAQSVFVQGVTVNGATVYVMTIEGISIAYVGALKVRELTGEQLSALEGADILIVPVGGGPVCSAKEAVQIINQVEPRIVIPSYYRIAQSKGLDAVQVFLKEYAAPSEETDKFKIRKKDLPQEDTKVIIIKQ</sequence>
<organism evidence="1 2">
    <name type="scientific">Candidatus Komeilibacteria bacterium RIFCSPLOWO2_01_FULL_53_11</name>
    <dbReference type="NCBI Taxonomy" id="1798552"/>
    <lineage>
        <taxon>Bacteria</taxon>
        <taxon>Candidatus Komeiliibacteriota</taxon>
    </lineage>
</organism>
<dbReference type="AlphaFoldDB" id="A0A1G2BVA9"/>
<protein>
    <recommendedName>
        <fullName evidence="3">Lactamase</fullName>
    </recommendedName>
</protein>
<dbReference type="Pfam" id="PF13483">
    <property type="entry name" value="Lactamase_B_3"/>
    <property type="match status" value="1"/>
</dbReference>
<dbReference type="PANTHER" id="PTHR39189">
    <property type="entry name" value="UPF0173 METAL-DEPENDENT HYDROLASE YTKL"/>
    <property type="match status" value="1"/>
</dbReference>
<gene>
    <name evidence="1" type="ORF">A3B31_02765</name>
</gene>
<dbReference type="InterPro" id="IPR036866">
    <property type="entry name" value="RibonucZ/Hydroxyglut_hydro"/>
</dbReference>